<proteinExistence type="inferred from homology"/>
<keyword evidence="9" id="KW-1185">Reference proteome</keyword>
<dbReference type="PROSITE" id="PS50106">
    <property type="entry name" value="PDZ"/>
    <property type="match status" value="1"/>
</dbReference>
<dbReference type="InterPro" id="IPR001478">
    <property type="entry name" value="PDZ"/>
</dbReference>
<evidence type="ECO:0000256" key="3">
    <source>
        <dbReference type="SAM" id="Coils"/>
    </source>
</evidence>
<dbReference type="Gene3D" id="1.10.287.160">
    <property type="entry name" value="HR1 repeat"/>
    <property type="match status" value="1"/>
</dbReference>
<dbReference type="SMART" id="SM00228">
    <property type="entry name" value="PDZ"/>
    <property type="match status" value="1"/>
</dbReference>
<feature type="domain" description="REM-1" evidence="7">
    <location>
        <begin position="117"/>
        <end position="191"/>
    </location>
</feature>
<evidence type="ECO:0000313" key="8">
    <source>
        <dbReference type="EMBL" id="KOC68045.1"/>
    </source>
</evidence>
<keyword evidence="2 3" id="KW-0175">Coiled coil</keyword>
<dbReference type="Proteomes" id="UP000053825">
    <property type="component" value="Unassembled WGS sequence"/>
</dbReference>
<dbReference type="Gene3D" id="1.25.40.280">
    <property type="entry name" value="alix/aip1 like domains"/>
    <property type="match status" value="1"/>
</dbReference>
<evidence type="ECO:0000259" key="5">
    <source>
        <dbReference type="PROSITE" id="PS50106"/>
    </source>
</evidence>
<dbReference type="PROSITE" id="PS51860">
    <property type="entry name" value="REM_1"/>
    <property type="match status" value="1"/>
</dbReference>
<dbReference type="OrthoDB" id="64867at2759"/>
<dbReference type="InterPro" id="IPR038499">
    <property type="entry name" value="BRO1_sf"/>
</dbReference>
<evidence type="ECO:0000259" key="7">
    <source>
        <dbReference type="PROSITE" id="PS51860"/>
    </source>
</evidence>
<dbReference type="PANTHER" id="PTHR23031:SF15">
    <property type="entry name" value="LD12055P"/>
    <property type="match status" value="1"/>
</dbReference>
<dbReference type="Pfam" id="PF03097">
    <property type="entry name" value="BRO1"/>
    <property type="match status" value="1"/>
</dbReference>
<accession>A0A0L7RB43</accession>
<dbReference type="Pfam" id="PF02185">
    <property type="entry name" value="HR1"/>
    <property type="match status" value="1"/>
</dbReference>
<dbReference type="CDD" id="cd06712">
    <property type="entry name" value="PDZ_rhophilin-like"/>
    <property type="match status" value="1"/>
</dbReference>
<dbReference type="InterPro" id="IPR004328">
    <property type="entry name" value="BRO1_dom"/>
</dbReference>
<dbReference type="Pfam" id="PF00595">
    <property type="entry name" value="PDZ"/>
    <property type="match status" value="1"/>
</dbReference>
<comment type="similarity">
    <text evidence="1">Belongs to the RHPN family.</text>
</comment>
<evidence type="ECO:0000259" key="6">
    <source>
        <dbReference type="PROSITE" id="PS51180"/>
    </source>
</evidence>
<dbReference type="GO" id="GO:0007165">
    <property type="term" value="P:signal transduction"/>
    <property type="evidence" value="ECO:0007669"/>
    <property type="project" value="InterPro"/>
</dbReference>
<evidence type="ECO:0000256" key="4">
    <source>
        <dbReference type="SAM" id="MobiDB-lite"/>
    </source>
</evidence>
<feature type="domain" description="PDZ" evidence="5">
    <location>
        <begin position="569"/>
        <end position="648"/>
    </location>
</feature>
<protein>
    <submittedName>
        <fullName evidence="8">Rhophilin-2</fullName>
    </submittedName>
</protein>
<dbReference type="EMBL" id="KQ414617">
    <property type="protein sequence ID" value="KOC68045.1"/>
    <property type="molecule type" value="Genomic_DNA"/>
</dbReference>
<dbReference type="SUPFAM" id="SSF50156">
    <property type="entry name" value="PDZ domain-like"/>
    <property type="match status" value="1"/>
</dbReference>
<feature type="domain" description="BRO1" evidence="6">
    <location>
        <begin position="203"/>
        <end position="555"/>
    </location>
</feature>
<reference evidence="8 9" key="1">
    <citation type="submission" date="2015-07" db="EMBL/GenBank/DDBJ databases">
        <title>The genome of Habropoda laboriosa.</title>
        <authorList>
            <person name="Pan H."/>
            <person name="Kapheim K."/>
        </authorList>
    </citation>
    <scope>NUCLEOTIDE SEQUENCE [LARGE SCALE GENOMIC DNA]</scope>
    <source>
        <strain evidence="8">0110345459</strain>
    </source>
</reference>
<dbReference type="GO" id="GO:0051497">
    <property type="term" value="P:negative regulation of stress fiber assembly"/>
    <property type="evidence" value="ECO:0007669"/>
    <property type="project" value="TreeGrafter"/>
</dbReference>
<feature type="coiled-coil region" evidence="3">
    <location>
        <begin position="168"/>
        <end position="195"/>
    </location>
</feature>
<dbReference type="InterPro" id="IPR047138">
    <property type="entry name" value="RHPN1_2"/>
</dbReference>
<dbReference type="CDD" id="cd11633">
    <property type="entry name" value="HR1_Rhophilin-1"/>
    <property type="match status" value="1"/>
</dbReference>
<sequence>MLKWTCYAALLKNRGSRPTWLDEREKRTDCENAPSRYSRILGGKASPCRSEDIEIFRESTSRKWPGVRTTFFPSPRQLGRRVPLFTIRVRPFAENSLNVYVVSNQPTVIRLAVQGSDPRVATCRGKLQNKRSKLNQEINKELRLRAGAENLFKATTNRKLRETVALELSFVNSNLQLLKEQLAELNSSVELYQNVDSEEPAMPMIPLGLKETKDIDFRDPFKDFILEHYSEDGGNYEEAVADLMETRQATRTPTRDAAGIACQRTVAFEKASILFNAAALYTQLAAKQDRLSARGLDQAIDAFLRAAGTFRYIHENFTNAPSMDLGPDMLEMLVQLMLAQARECLFEKLELQSRDGRNIDVSLDLAQEASQVAAVYNDVHGLISREPVRDYVPETWISLILVKREHHLALAHKHLALGLFDRPIGEWRAETKLALEHVQKSDGKTQLDIIVPRDENERKLLGKAHLREALVLHEESQRLQRMCRDLKAKQALAKVLKRVQESTVESYNGIGDEDDFRGLLDPPDIIASTKFQLNITHPDFGQHGVEDLFRSLGPVAIFSAKRHWTAPRLIQLQRGPDGEGFGFSVRGDAPVIIAAVDHNSLADLGGMKEGDFIVGIGDKDVKWASHEQVVRLIKQSGDFISLKLVTPMDRNYLKRPGKTNQQDKGSVSASSSSGISSGQPSPAGSVTTAHVAKKLPWNPFKKSTAQRDSRDLTFDNVILR</sequence>
<dbReference type="InterPro" id="IPR011072">
    <property type="entry name" value="HR1_rho-bd"/>
</dbReference>
<dbReference type="SMART" id="SM01041">
    <property type="entry name" value="BRO1"/>
    <property type="match status" value="1"/>
</dbReference>
<evidence type="ECO:0000313" key="9">
    <source>
        <dbReference type="Proteomes" id="UP000053825"/>
    </source>
</evidence>
<feature type="compositionally biased region" description="Low complexity" evidence="4">
    <location>
        <begin position="665"/>
        <end position="685"/>
    </location>
</feature>
<dbReference type="InterPro" id="IPR036274">
    <property type="entry name" value="HR1_rpt_sf"/>
</dbReference>
<dbReference type="STRING" id="597456.A0A0L7RB43"/>
<gene>
    <name evidence="8" type="ORF">WH47_03203</name>
</gene>
<dbReference type="PANTHER" id="PTHR23031">
    <property type="entry name" value="RHOPHILIN"/>
    <property type="match status" value="1"/>
</dbReference>
<dbReference type="InterPro" id="IPR036034">
    <property type="entry name" value="PDZ_sf"/>
</dbReference>
<dbReference type="AlphaFoldDB" id="A0A0L7RB43"/>
<dbReference type="PROSITE" id="PS51180">
    <property type="entry name" value="BRO1"/>
    <property type="match status" value="1"/>
</dbReference>
<name>A0A0L7RB43_9HYME</name>
<organism evidence="8 9">
    <name type="scientific">Habropoda laboriosa</name>
    <dbReference type="NCBI Taxonomy" id="597456"/>
    <lineage>
        <taxon>Eukaryota</taxon>
        <taxon>Metazoa</taxon>
        <taxon>Ecdysozoa</taxon>
        <taxon>Arthropoda</taxon>
        <taxon>Hexapoda</taxon>
        <taxon>Insecta</taxon>
        <taxon>Pterygota</taxon>
        <taxon>Neoptera</taxon>
        <taxon>Endopterygota</taxon>
        <taxon>Hymenoptera</taxon>
        <taxon>Apocrita</taxon>
        <taxon>Aculeata</taxon>
        <taxon>Apoidea</taxon>
        <taxon>Anthophila</taxon>
        <taxon>Apidae</taxon>
        <taxon>Habropoda</taxon>
    </lineage>
</organism>
<dbReference type="Gene3D" id="2.30.42.10">
    <property type="match status" value="1"/>
</dbReference>
<evidence type="ECO:0000256" key="1">
    <source>
        <dbReference type="ARBA" id="ARBA00010369"/>
    </source>
</evidence>
<feature type="region of interest" description="Disordered" evidence="4">
    <location>
        <begin position="652"/>
        <end position="690"/>
    </location>
</feature>
<dbReference type="SMART" id="SM00742">
    <property type="entry name" value="Hr1"/>
    <property type="match status" value="1"/>
</dbReference>
<dbReference type="SUPFAM" id="SSF46585">
    <property type="entry name" value="HR1 repeat"/>
    <property type="match status" value="1"/>
</dbReference>
<evidence type="ECO:0000256" key="2">
    <source>
        <dbReference type="PROSITE-ProRule" id="PRU01207"/>
    </source>
</evidence>